<evidence type="ECO:0000259" key="2">
    <source>
        <dbReference type="PROSITE" id="PS50234"/>
    </source>
</evidence>
<dbReference type="InterPro" id="IPR011704">
    <property type="entry name" value="ATPase_dyneun-rel_AAA"/>
</dbReference>
<name>A0A0C5VFK4_9GAMM</name>
<dbReference type="GO" id="GO:0005524">
    <property type="term" value="F:ATP binding"/>
    <property type="evidence" value="ECO:0007669"/>
    <property type="project" value="InterPro"/>
</dbReference>
<dbReference type="GO" id="GO:0016887">
    <property type="term" value="F:ATP hydrolysis activity"/>
    <property type="evidence" value="ECO:0007669"/>
    <property type="project" value="InterPro"/>
</dbReference>
<dbReference type="InterPro" id="IPR041628">
    <property type="entry name" value="ChlI/MoxR_AAA_lid"/>
</dbReference>
<dbReference type="KEGG" id="gsn:YC6258_00107"/>
<dbReference type="Gene3D" id="3.40.50.300">
    <property type="entry name" value="P-loop containing nucleotide triphosphate hydrolases"/>
    <property type="match status" value="1"/>
</dbReference>
<keyword evidence="4" id="KW-1185">Reference proteome</keyword>
<dbReference type="HOGENOM" id="CLU_016684_6_1_6"/>
<dbReference type="SUPFAM" id="SSF52540">
    <property type="entry name" value="P-loop containing nucleoside triphosphate hydrolases"/>
    <property type="match status" value="1"/>
</dbReference>
<proteinExistence type="predicted"/>
<gene>
    <name evidence="3" type="ORF">YC6258_00107</name>
</gene>
<dbReference type="STRING" id="1445510.YC6258_00107"/>
<dbReference type="OrthoDB" id="9775079at2"/>
<feature type="region of interest" description="Disordered" evidence="1">
    <location>
        <begin position="280"/>
        <end position="323"/>
    </location>
</feature>
<dbReference type="RefSeq" id="WP_044615308.1">
    <property type="nucleotide sequence ID" value="NZ_CP007142.1"/>
</dbReference>
<dbReference type="InterPro" id="IPR027417">
    <property type="entry name" value="P-loop_NTPase"/>
</dbReference>
<feature type="compositionally biased region" description="Polar residues" evidence="1">
    <location>
        <begin position="311"/>
        <end position="323"/>
    </location>
</feature>
<dbReference type="Gene3D" id="3.40.50.410">
    <property type="entry name" value="von Willebrand factor, type A domain"/>
    <property type="match status" value="1"/>
</dbReference>
<dbReference type="AlphaFoldDB" id="A0A0C5VFK4"/>
<dbReference type="InterPro" id="IPR002035">
    <property type="entry name" value="VWF_A"/>
</dbReference>
<dbReference type="InterPro" id="IPR036465">
    <property type="entry name" value="vWFA_dom_sf"/>
</dbReference>
<dbReference type="PANTHER" id="PTHR35023:SF1">
    <property type="entry name" value="MG-PROTOPORPHYRIN IX CHELATASE"/>
    <property type="match status" value="1"/>
</dbReference>
<accession>A0A0C5VFK4</accession>
<evidence type="ECO:0000313" key="3">
    <source>
        <dbReference type="EMBL" id="AJQ92163.1"/>
    </source>
</evidence>
<dbReference type="Proteomes" id="UP000032266">
    <property type="component" value="Chromosome"/>
</dbReference>
<sequence>MLPRPDYPFTAVTGHERFKLALILAAINPDIGGVLISGPRGCGKSTLARALAAVMPGQPAFVTLPLGASEEMVTGTLNLQQVLQQQQVAFQPGVLARAHGGVLYVDEVNLLADALVDLLLDVAASGVNRVERDGISHTHEARFLLLGTMNPDEGELRPQLLDRFGLMVELSNPHSIDERLEVVERRQAFELSPEAFCHRFDPMQQQLTQQIRQARLRLPQVLCEKAMQRQIAERCHAAAVEGVRADIVWHRAAIAHAAWHQRDQVTETDLDAVEELVLAHRRSDHSPSPPAPPPFQRPPGNPPATDDKRPQSSGQWGQMPPQSQNMQAVDALPLHSIPDLRTTQRSAPSARTQTVSRKARGPHVGRGRQQPNAGRAPNWFTTLLASAGHWPPRQLQFRPRHEGRAILNLILLDTSASTLKQQWQAQAKGVVAQLAKRAYLAREQLAILGFGNDRIEPLLSHRRAPKQLQSLINRISAGGGTPMRAVLLHAQRYLLRMLRHEPDLQTHVYLITDGRSRQRLDDIHLPGHCTVIDIEQSAVKRGRGAALAADLQAHYLPLAGVPS</sequence>
<feature type="domain" description="VWFA" evidence="2">
    <location>
        <begin position="407"/>
        <end position="523"/>
    </location>
</feature>
<dbReference type="SMART" id="SM00382">
    <property type="entry name" value="AAA"/>
    <property type="match status" value="1"/>
</dbReference>
<dbReference type="Pfam" id="PF07728">
    <property type="entry name" value="AAA_5"/>
    <property type="match status" value="1"/>
</dbReference>
<dbReference type="CDD" id="cd00009">
    <property type="entry name" value="AAA"/>
    <property type="match status" value="1"/>
</dbReference>
<organism evidence="3 4">
    <name type="scientific">Gynuella sunshinyii YC6258</name>
    <dbReference type="NCBI Taxonomy" id="1445510"/>
    <lineage>
        <taxon>Bacteria</taxon>
        <taxon>Pseudomonadati</taxon>
        <taxon>Pseudomonadota</taxon>
        <taxon>Gammaproteobacteria</taxon>
        <taxon>Oceanospirillales</taxon>
        <taxon>Saccharospirillaceae</taxon>
        <taxon>Gynuella</taxon>
    </lineage>
</organism>
<reference evidence="3 4" key="1">
    <citation type="submission" date="2014-01" db="EMBL/GenBank/DDBJ databases">
        <title>Full genme sequencing of cellulolytic bacterium Gynuella sunshinyii YC6258T gen. nov., sp. nov.</title>
        <authorList>
            <person name="Khan H."/>
            <person name="Chung E.J."/>
            <person name="Chung Y.R."/>
        </authorList>
    </citation>
    <scope>NUCLEOTIDE SEQUENCE [LARGE SCALE GENOMIC DNA]</scope>
    <source>
        <strain evidence="3 4">YC6258</strain>
    </source>
</reference>
<protein>
    <submittedName>
        <fullName evidence="3">Mg-chelatase subunit ChlI</fullName>
    </submittedName>
</protein>
<feature type="compositionally biased region" description="Basic residues" evidence="1">
    <location>
        <begin position="357"/>
        <end position="366"/>
    </location>
</feature>
<dbReference type="PANTHER" id="PTHR35023">
    <property type="entry name" value="CHELATASE-RELATED"/>
    <property type="match status" value="1"/>
</dbReference>
<dbReference type="EMBL" id="CP007142">
    <property type="protein sequence ID" value="AJQ92163.1"/>
    <property type="molecule type" value="Genomic_DNA"/>
</dbReference>
<evidence type="ECO:0000313" key="4">
    <source>
        <dbReference type="Proteomes" id="UP000032266"/>
    </source>
</evidence>
<feature type="compositionally biased region" description="Polar residues" evidence="1">
    <location>
        <begin position="341"/>
        <end position="356"/>
    </location>
</feature>
<feature type="compositionally biased region" description="Pro residues" evidence="1">
    <location>
        <begin position="287"/>
        <end position="302"/>
    </location>
</feature>
<dbReference type="PATRIC" id="fig|1445510.3.peg.103"/>
<dbReference type="Pfam" id="PF17863">
    <property type="entry name" value="AAA_lid_2"/>
    <property type="match status" value="1"/>
</dbReference>
<dbReference type="Pfam" id="PF13519">
    <property type="entry name" value="VWA_2"/>
    <property type="match status" value="1"/>
</dbReference>
<dbReference type="PROSITE" id="PS50234">
    <property type="entry name" value="VWFA"/>
    <property type="match status" value="1"/>
</dbReference>
<evidence type="ECO:0000256" key="1">
    <source>
        <dbReference type="SAM" id="MobiDB-lite"/>
    </source>
</evidence>
<dbReference type="InterPro" id="IPR003593">
    <property type="entry name" value="AAA+_ATPase"/>
</dbReference>
<dbReference type="Gene3D" id="1.10.8.80">
    <property type="entry name" value="Magnesium chelatase subunit I, C-Terminal domain"/>
    <property type="match status" value="1"/>
</dbReference>
<dbReference type="SUPFAM" id="SSF53300">
    <property type="entry name" value="vWA-like"/>
    <property type="match status" value="1"/>
</dbReference>
<dbReference type="InterPro" id="IPR052989">
    <property type="entry name" value="Mg-chelatase_DI-like"/>
</dbReference>
<feature type="region of interest" description="Disordered" evidence="1">
    <location>
        <begin position="337"/>
        <end position="376"/>
    </location>
</feature>